<evidence type="ECO:0000313" key="2">
    <source>
        <dbReference type="EMBL" id="RHL27475.1"/>
    </source>
</evidence>
<feature type="region of interest" description="Disordered" evidence="1">
    <location>
        <begin position="1"/>
        <end position="23"/>
    </location>
</feature>
<dbReference type="EMBL" id="QROO01000128">
    <property type="protein sequence ID" value="RHL27475.1"/>
    <property type="molecule type" value="Genomic_DNA"/>
</dbReference>
<gene>
    <name evidence="2" type="ORF">DW027_28635</name>
</gene>
<feature type="non-terminal residue" evidence="2">
    <location>
        <position position="67"/>
    </location>
</feature>
<feature type="compositionally biased region" description="Basic residues" evidence="1">
    <location>
        <begin position="52"/>
        <end position="67"/>
    </location>
</feature>
<dbReference type="Proteomes" id="UP000284495">
    <property type="component" value="Unassembled WGS sequence"/>
</dbReference>
<evidence type="ECO:0000256" key="1">
    <source>
        <dbReference type="SAM" id="MobiDB-lite"/>
    </source>
</evidence>
<proteinExistence type="predicted"/>
<comment type="caution">
    <text evidence="2">The sequence shown here is derived from an EMBL/GenBank/DDBJ whole genome shotgun (WGS) entry which is preliminary data.</text>
</comment>
<protein>
    <submittedName>
        <fullName evidence="2">Uncharacterized protein</fullName>
    </submittedName>
</protein>
<reference evidence="2 3" key="1">
    <citation type="submission" date="2018-08" db="EMBL/GenBank/DDBJ databases">
        <title>A genome reference for cultivated species of the human gut microbiota.</title>
        <authorList>
            <person name="Zou Y."/>
            <person name="Xue W."/>
            <person name="Luo G."/>
        </authorList>
    </citation>
    <scope>NUCLEOTIDE SEQUENCE [LARGE SCALE GENOMIC DNA]</scope>
    <source>
        <strain evidence="2 3">AF38-2</strain>
    </source>
</reference>
<sequence>AGSLFDTVETAAPAPATQAAEPVNVQQEPLLTLYDLFGFSAEERRQAELGISKKRNSRRGAKRKTPR</sequence>
<dbReference type="AlphaFoldDB" id="A0A415JTX3"/>
<evidence type="ECO:0000313" key="3">
    <source>
        <dbReference type="Proteomes" id="UP000284495"/>
    </source>
</evidence>
<feature type="region of interest" description="Disordered" evidence="1">
    <location>
        <begin position="47"/>
        <end position="67"/>
    </location>
</feature>
<feature type="non-terminal residue" evidence="2">
    <location>
        <position position="1"/>
    </location>
</feature>
<name>A0A415JTX3_9BACE</name>
<organism evidence="2 3">
    <name type="scientific">Bacteroides xylanisolvens</name>
    <dbReference type="NCBI Taxonomy" id="371601"/>
    <lineage>
        <taxon>Bacteria</taxon>
        <taxon>Pseudomonadati</taxon>
        <taxon>Bacteroidota</taxon>
        <taxon>Bacteroidia</taxon>
        <taxon>Bacteroidales</taxon>
        <taxon>Bacteroidaceae</taxon>
        <taxon>Bacteroides</taxon>
    </lineage>
</organism>
<dbReference type="RefSeq" id="WP_220453703.1">
    <property type="nucleotide sequence ID" value="NZ_QROO01000128.1"/>
</dbReference>
<feature type="compositionally biased region" description="Low complexity" evidence="1">
    <location>
        <begin position="7"/>
        <end position="23"/>
    </location>
</feature>
<accession>A0A415JTX3</accession>